<evidence type="ECO:0000256" key="2">
    <source>
        <dbReference type="ARBA" id="ARBA00022670"/>
    </source>
</evidence>
<name>A0A238YPC8_9FLAO</name>
<feature type="active site" description="Charge relay system" evidence="6">
    <location>
        <position position="256"/>
    </location>
</feature>
<evidence type="ECO:0000256" key="3">
    <source>
        <dbReference type="ARBA" id="ARBA00022729"/>
    </source>
</evidence>
<evidence type="ECO:0000256" key="4">
    <source>
        <dbReference type="ARBA" id="ARBA00022801"/>
    </source>
</evidence>
<dbReference type="InterPro" id="IPR036116">
    <property type="entry name" value="FN3_sf"/>
</dbReference>
<sequence length="2480" mass="274974">MLLILGILHFSVSNAQVESNPEDDIVKGKIRLKFKQESLNQAKSVKVTELKKDTKEVGLQNIDKVSNQIGITKIKRVFPFSPKFEAKHRKYGLHLWYEVEFDTNKSAKEVMHQYEGLAEIEIIKPIYKKTRIDANKKPVVYKPESVNNLNSIAAFEANDPYITDQWHYESDGRFGEFSSDIDLFDAWETTTGSSDIIIAIVDQGVDFNHEDLKDNMWVNEAELNGEEGVDDDQNGYIDDIYGTNFNVPGAITPGDHGTHVAGTVGAVGNNGIGVAGVAGGDGSGNGVKLMSTQVFDARSNDGINFAEAIVYGADNGAVISQNSWGYNRADYYEPEVLDAIRYFIAEAGQYPGSPMKGGILFFATGNNGLEVTRYPGAFDEVVAVTATGPTGLPAPYTNFGDWVDIAAPGGDSTNFGEEGGILSTLTGDQYGYMEGTSMACPHVSGVAALIISKSGNENLTPDDLRRIILNSASPLRFQHNSKYGKGILNASRALVDDNRIPPNPITDLIASETFHNEIRLAWTVPDDEDGFSPSYYYLAIGEEPITATNFENQGLFLVENNIESGKTFNLNIGGLIKETEYWFAVKALDQFENISDTSNILAVTTSSEPHFMASTRSIDVTIDINNDALANIPITFSNISEGIIYWESLISNETYFRSIDETTTASKINYKSALSNPNTDNTDLGTPFEAVRYLTDAELAGSSILANEHWENDSPEFIAGLSYENGTPPAFLAGSGNTNAGLIMGTRFDIPYDYSFNLTHLEVALLPETNEFPITIEIRKGSRNDMTKAVTVYQQEYYPDVANELKYYRIPIYKPQKFQDNESFWVVFNFPKEMLNPQLMQFGGGEYNERFIVSRDNGRTYIQARDLLFRPAFPMLRVFSTGENGSFVFLDPNNGEIQETSEQNVDITVDANNLTNGNHLASIGILTNDIHKPVVNIELKLKVEGQVAVVDNTALHEYEAFTNVENNLEFEVQNTGLADFEVYGYTIQAAGNTEVYADTLVVKPSDLATVPFKYTPSVEGVINDKVTLNTNIGNLPFSIRIISEQGPSIGLSLSSSNIEVNYDSKRQVSLSITNSGPGAALDYDLSHYSIANKNLGLMDQKFNYAMSSSLDIDGPEANLWDDISDFGTVIYRENLRNAIPLGMKFPFFNQIMESLNVELYGAIRLFDYRALVPLIIKGEPLNVTRFYYHAYGDRTVLSLECNLMKNASKGYAHYGQTVEFQIVLFKDGAIEYRYKDVNDVTPDKDYTIYLQGILTEDKLVFRDYGDTLELSNGLVVRFTPDRSVSMIGETNKLDGTILSGNTDNVNLNIEPKAYGITAGTYNDTIVLYNNTASKFSKIPLVINVLGTPEVKVNDSLHFKEPVFIGTSKTKYLKVENTGGDAINVTSLSTNLSQFSIDTSLFPIRLKGAANVMLPVTFTPVNSNELVGNITVGFEDGSIQQAVLRAKGIEDAQYTHNLPLPITVNLVGGETTSLPFYITNTSNSLELDYVFRNSTFTSVANETTGKAIGENSRKATEDYGYAWELSDSLKVFHKWDALDINEGRLELEVNKYTSIDLPFEFPFYGEYYNTIWISTNGYISVKEPKNQPVEPDFIIGDDFNGIIAPLWTNLILQETGDGLNYRLEDDKLIVQWNDLAAQNASLNPGALTFQVEINSNGYIKFHYKNIETFGGLIKYGIKSPDGTEFLDEARSLIISWANIKDNTSYIIAPPQVGNIALQQSEALNLTVSAEDIYYPGTYQDTISIVSNSDNQKTLDIPVEIKVTGSPKMAVTDTIKWDDVIFRESLTLQNTIQITNGGYNILELTQIASEGLDGFNLYDDAGNKIIRSSSGILLNSLLIKPWETFTLTAEMSVLTNQNQAGKIIYTGNTGTNETIVEATIVDSPVFSWDAEDQEYTLPSIQKEVYAFNVENKGESKLFYKLSPATMPEVSPTPTEPYISEIEGTYDFQKRVTIDSLAIETKEVGDGVLTPFAIGANLAFANRFTAPAGGFSLTHIRAYTYLDKLEEIVNVMVYKGGDLPQDGEKLYEQQFVISENVDQEWVYFPLEKPFFIPEGEVFYIIMTHPVTNKYMGFDNSEDESILQHSFSGVYQGKDNYYWWGNYVQSMRVIWKIRPLTASGKNKWLTLDKYEGELLGGESLAINASIDPAIAGKGQHIGKIIATSNDINNQKEEITITLNVNGGPELNFYPNIYKDTLSIVETETKVFNYLFEDPEGEEITISMDETIKGIEYELSQTSSSTAQVTVNTDYESEGYYKIPVELKDAIGNVKKDTISIEVLEKNRAPVFNTKYEIITLNMAASNKTVTIDPFDMFKDPDGDPIQVLAGNYSPDIVDMALGSSFINLNPLKVGTGQLVFGADDGKEGGFVIYLVYVNVIDDSEAADGVLDGVFNRIGFGELEIPAIFAPNPVVNDVAKIYYKLDEPANVSVKLYNSYGQLQYATSKDNVAVGEHVETMSFEKFVPGLYICVLNANDKAYKSFKIIIK</sequence>
<dbReference type="Pfam" id="PF00082">
    <property type="entry name" value="Peptidase_S8"/>
    <property type="match status" value="1"/>
</dbReference>
<dbReference type="GO" id="GO:0006508">
    <property type="term" value="P:proteolysis"/>
    <property type="evidence" value="ECO:0007669"/>
    <property type="project" value="UniProtKB-KW"/>
</dbReference>
<evidence type="ECO:0000256" key="5">
    <source>
        <dbReference type="ARBA" id="ARBA00022825"/>
    </source>
</evidence>
<dbReference type="InterPro" id="IPR051048">
    <property type="entry name" value="Peptidase_S8/S53_subtilisin"/>
</dbReference>
<dbReference type="PROSITE" id="PS50853">
    <property type="entry name" value="FN3"/>
    <property type="match status" value="1"/>
</dbReference>
<dbReference type="InterPro" id="IPR022398">
    <property type="entry name" value="Peptidase_S8_His-AS"/>
</dbReference>
<dbReference type="SUPFAM" id="SSF52743">
    <property type="entry name" value="Subtilisin-like"/>
    <property type="match status" value="1"/>
</dbReference>
<keyword evidence="5 6" id="KW-0720">Serine protease</keyword>
<dbReference type="SUPFAM" id="SSF49265">
    <property type="entry name" value="Fibronectin type III"/>
    <property type="match status" value="1"/>
</dbReference>
<reference evidence="8 9" key="1">
    <citation type="submission" date="2017-06" db="EMBL/GenBank/DDBJ databases">
        <authorList>
            <person name="Kim H.J."/>
            <person name="Triplett B.A."/>
        </authorList>
    </citation>
    <scope>NUCLEOTIDE SEQUENCE [LARGE SCALE GENOMIC DNA]</scope>
    <source>
        <strain evidence="8 9">DSM 29150</strain>
    </source>
</reference>
<evidence type="ECO:0000256" key="1">
    <source>
        <dbReference type="ARBA" id="ARBA00011073"/>
    </source>
</evidence>
<dbReference type="InterPro" id="IPR013783">
    <property type="entry name" value="Ig-like_fold"/>
</dbReference>
<keyword evidence="9" id="KW-1185">Reference proteome</keyword>
<comment type="similarity">
    <text evidence="1 6">Belongs to the peptidase S8 family.</text>
</comment>
<dbReference type="InterPro" id="IPR003961">
    <property type="entry name" value="FN3_dom"/>
</dbReference>
<dbReference type="Proteomes" id="UP000198384">
    <property type="component" value="Unassembled WGS sequence"/>
</dbReference>
<evidence type="ECO:0000313" key="9">
    <source>
        <dbReference type="Proteomes" id="UP000198384"/>
    </source>
</evidence>
<dbReference type="Gene3D" id="2.60.40.10">
    <property type="entry name" value="Immunoglobulins"/>
    <property type="match status" value="2"/>
</dbReference>
<dbReference type="PROSITE" id="PS00137">
    <property type="entry name" value="SUBTILASE_HIS"/>
    <property type="match status" value="1"/>
</dbReference>
<feature type="domain" description="Fibronectin type-III" evidence="7">
    <location>
        <begin position="501"/>
        <end position="608"/>
    </location>
</feature>
<dbReference type="InterPro" id="IPR015500">
    <property type="entry name" value="Peptidase_S8_subtilisin-rel"/>
</dbReference>
<dbReference type="Pfam" id="PF16361">
    <property type="entry name" value="Peptidase_S8_N"/>
    <property type="match status" value="1"/>
</dbReference>
<accession>A0A238YPC8</accession>
<dbReference type="Gene3D" id="3.40.50.200">
    <property type="entry name" value="Peptidase S8/S53 domain"/>
    <property type="match status" value="1"/>
</dbReference>
<dbReference type="PANTHER" id="PTHR43399">
    <property type="entry name" value="SUBTILISIN-RELATED"/>
    <property type="match status" value="1"/>
</dbReference>
<evidence type="ECO:0000313" key="8">
    <source>
        <dbReference type="EMBL" id="SNR72551.1"/>
    </source>
</evidence>
<keyword evidence="4 6" id="KW-0378">Hydrolase</keyword>
<dbReference type="GO" id="GO:0004252">
    <property type="term" value="F:serine-type endopeptidase activity"/>
    <property type="evidence" value="ECO:0007669"/>
    <property type="project" value="UniProtKB-UniRule"/>
</dbReference>
<dbReference type="InterPro" id="IPR032304">
    <property type="entry name" value="Peptidase_S8_N"/>
</dbReference>
<dbReference type="InterPro" id="IPR036852">
    <property type="entry name" value="Peptidase_S8/S53_dom_sf"/>
</dbReference>
<dbReference type="PANTHER" id="PTHR43399:SF4">
    <property type="entry name" value="CELL WALL-ASSOCIATED PROTEASE"/>
    <property type="match status" value="1"/>
</dbReference>
<gene>
    <name evidence="8" type="ORF">SAMN06265371_11035</name>
</gene>
<dbReference type="PRINTS" id="PR00723">
    <property type="entry name" value="SUBTILISIN"/>
</dbReference>
<organism evidence="8 9">
    <name type="scientific">Lutibacter agarilyticus</name>
    <dbReference type="NCBI Taxonomy" id="1109740"/>
    <lineage>
        <taxon>Bacteria</taxon>
        <taxon>Pseudomonadati</taxon>
        <taxon>Bacteroidota</taxon>
        <taxon>Flavobacteriia</taxon>
        <taxon>Flavobacteriales</taxon>
        <taxon>Flavobacteriaceae</taxon>
        <taxon>Lutibacter</taxon>
    </lineage>
</organism>
<feature type="active site" description="Charge relay system" evidence="6">
    <location>
        <position position="202"/>
    </location>
</feature>
<dbReference type="PROSITE" id="PS00138">
    <property type="entry name" value="SUBTILASE_SER"/>
    <property type="match status" value="1"/>
</dbReference>
<dbReference type="InterPro" id="IPR000209">
    <property type="entry name" value="Peptidase_S8/S53_dom"/>
</dbReference>
<keyword evidence="2 6" id="KW-0645">Protease</keyword>
<protein>
    <submittedName>
        <fullName evidence="8">N-terminal of Subtilase family protein</fullName>
    </submittedName>
</protein>
<feature type="active site" description="Charge relay system" evidence="6">
    <location>
        <position position="437"/>
    </location>
</feature>
<keyword evidence="3" id="KW-0732">Signal</keyword>
<dbReference type="InterPro" id="IPR023828">
    <property type="entry name" value="Peptidase_S8_Ser-AS"/>
</dbReference>
<dbReference type="NCBIfam" id="TIGR04183">
    <property type="entry name" value="Por_Secre_tail"/>
    <property type="match status" value="1"/>
</dbReference>
<dbReference type="CDD" id="cd00063">
    <property type="entry name" value="FN3"/>
    <property type="match status" value="1"/>
</dbReference>
<dbReference type="EMBL" id="FZNT01000010">
    <property type="protein sequence ID" value="SNR72551.1"/>
    <property type="molecule type" value="Genomic_DNA"/>
</dbReference>
<proteinExistence type="inferred from homology"/>
<evidence type="ECO:0000259" key="7">
    <source>
        <dbReference type="PROSITE" id="PS50853"/>
    </source>
</evidence>
<evidence type="ECO:0000256" key="6">
    <source>
        <dbReference type="PROSITE-ProRule" id="PRU01240"/>
    </source>
</evidence>
<dbReference type="InterPro" id="IPR026444">
    <property type="entry name" value="Secre_tail"/>
</dbReference>
<dbReference type="PROSITE" id="PS51892">
    <property type="entry name" value="SUBTILASE"/>
    <property type="match status" value="1"/>
</dbReference>